<protein>
    <submittedName>
        <fullName evidence="7">Myb-like DNA-binding domain containing protein</fullName>
    </submittedName>
</protein>
<feature type="domain" description="Myb-like" evidence="5">
    <location>
        <begin position="10"/>
        <end position="56"/>
    </location>
</feature>
<evidence type="ECO:0000256" key="1">
    <source>
        <dbReference type="ARBA" id="ARBA00023015"/>
    </source>
</evidence>
<dbReference type="RefSeq" id="XP_001322553.1">
    <property type="nucleotide sequence ID" value="XM_001322518.1"/>
</dbReference>
<dbReference type="GO" id="GO:0005634">
    <property type="term" value="C:nucleus"/>
    <property type="evidence" value="ECO:0000318"/>
    <property type="project" value="GO_Central"/>
</dbReference>
<dbReference type="EMBL" id="DS113340">
    <property type="protein sequence ID" value="EAY10330.1"/>
    <property type="molecule type" value="Genomic_DNA"/>
</dbReference>
<evidence type="ECO:0000256" key="2">
    <source>
        <dbReference type="ARBA" id="ARBA00023125"/>
    </source>
</evidence>
<dbReference type="SUPFAM" id="SSF46689">
    <property type="entry name" value="Homeodomain-like"/>
    <property type="match status" value="1"/>
</dbReference>
<dbReference type="GO" id="GO:0000981">
    <property type="term" value="F:DNA-binding transcription factor activity, RNA polymerase II-specific"/>
    <property type="evidence" value="ECO:0000318"/>
    <property type="project" value="GO_Central"/>
</dbReference>
<dbReference type="GO" id="GO:0000978">
    <property type="term" value="F:RNA polymerase II cis-regulatory region sequence-specific DNA binding"/>
    <property type="evidence" value="ECO:0000318"/>
    <property type="project" value="GO_Central"/>
</dbReference>
<feature type="domain" description="HTH myb-type" evidence="6">
    <location>
        <begin position="61"/>
        <end position="111"/>
    </location>
</feature>
<dbReference type="PANTHER" id="PTHR46621">
    <property type="entry name" value="SNRNA-ACTIVATING PROTEIN COMPLEX SUBUNIT 4"/>
    <property type="match status" value="1"/>
</dbReference>
<dbReference type="InterPro" id="IPR017930">
    <property type="entry name" value="Myb_dom"/>
</dbReference>
<dbReference type="SMART" id="SM00717">
    <property type="entry name" value="SANT"/>
    <property type="match status" value="2"/>
</dbReference>
<dbReference type="Pfam" id="PF13921">
    <property type="entry name" value="Myb_DNA-bind_6"/>
    <property type="match status" value="1"/>
</dbReference>
<dbReference type="InParanoid" id="A2EAL9"/>
<keyword evidence="4" id="KW-0539">Nucleus</keyword>
<keyword evidence="3" id="KW-0804">Transcription</keyword>
<reference evidence="7" key="1">
    <citation type="submission" date="2006-10" db="EMBL/GenBank/DDBJ databases">
        <authorList>
            <person name="Amadeo P."/>
            <person name="Zhao Q."/>
            <person name="Wortman J."/>
            <person name="Fraser-Liggett C."/>
            <person name="Carlton J."/>
        </authorList>
    </citation>
    <scope>NUCLEOTIDE SEQUENCE</scope>
    <source>
        <strain evidence="7">G3</strain>
    </source>
</reference>
<dbReference type="Gene3D" id="1.10.10.60">
    <property type="entry name" value="Homeodomain-like"/>
    <property type="match status" value="2"/>
</dbReference>
<dbReference type="InterPro" id="IPR009057">
    <property type="entry name" value="Homeodomain-like_sf"/>
</dbReference>
<dbReference type="PANTHER" id="PTHR46621:SF1">
    <property type="entry name" value="SNRNA-ACTIVATING PROTEIN COMPLEX SUBUNIT 4"/>
    <property type="match status" value="1"/>
</dbReference>
<dbReference type="PROSITE" id="PS51294">
    <property type="entry name" value="HTH_MYB"/>
    <property type="match status" value="2"/>
</dbReference>
<dbReference type="AlphaFoldDB" id="A2EAL9"/>
<dbReference type="Proteomes" id="UP000001542">
    <property type="component" value="Unassembled WGS sequence"/>
</dbReference>
<gene>
    <name evidence="7" type="ORF">TVAG_491880</name>
</gene>
<dbReference type="GO" id="GO:0006355">
    <property type="term" value="P:regulation of DNA-templated transcription"/>
    <property type="evidence" value="ECO:0000318"/>
    <property type="project" value="GO_Central"/>
</dbReference>
<organism evidence="7 8">
    <name type="scientific">Trichomonas vaginalis (strain ATCC PRA-98 / G3)</name>
    <dbReference type="NCBI Taxonomy" id="412133"/>
    <lineage>
        <taxon>Eukaryota</taxon>
        <taxon>Metamonada</taxon>
        <taxon>Parabasalia</taxon>
        <taxon>Trichomonadida</taxon>
        <taxon>Trichomonadidae</taxon>
        <taxon>Trichomonas</taxon>
    </lineage>
</organism>
<dbReference type="STRING" id="5722.A2EAL9"/>
<dbReference type="InterPro" id="IPR051575">
    <property type="entry name" value="Myb-like_DNA-bd"/>
</dbReference>
<keyword evidence="1" id="KW-0805">Transcription regulation</keyword>
<evidence type="ECO:0000259" key="5">
    <source>
        <dbReference type="PROSITE" id="PS50090"/>
    </source>
</evidence>
<reference evidence="7" key="2">
    <citation type="journal article" date="2007" name="Science">
        <title>Draft genome sequence of the sexually transmitted pathogen Trichomonas vaginalis.</title>
        <authorList>
            <person name="Carlton J.M."/>
            <person name="Hirt R.P."/>
            <person name="Silva J.C."/>
            <person name="Delcher A.L."/>
            <person name="Schatz M."/>
            <person name="Zhao Q."/>
            <person name="Wortman J.R."/>
            <person name="Bidwell S.L."/>
            <person name="Alsmark U.C.M."/>
            <person name="Besteiro S."/>
            <person name="Sicheritz-Ponten T."/>
            <person name="Noel C.J."/>
            <person name="Dacks J.B."/>
            <person name="Foster P.G."/>
            <person name="Simillion C."/>
            <person name="Van de Peer Y."/>
            <person name="Miranda-Saavedra D."/>
            <person name="Barton G.J."/>
            <person name="Westrop G.D."/>
            <person name="Mueller S."/>
            <person name="Dessi D."/>
            <person name="Fiori P.L."/>
            <person name="Ren Q."/>
            <person name="Paulsen I."/>
            <person name="Zhang H."/>
            <person name="Bastida-Corcuera F.D."/>
            <person name="Simoes-Barbosa A."/>
            <person name="Brown M.T."/>
            <person name="Hayes R.D."/>
            <person name="Mukherjee M."/>
            <person name="Okumura C.Y."/>
            <person name="Schneider R."/>
            <person name="Smith A.J."/>
            <person name="Vanacova S."/>
            <person name="Villalvazo M."/>
            <person name="Haas B.J."/>
            <person name="Pertea M."/>
            <person name="Feldblyum T.V."/>
            <person name="Utterback T.R."/>
            <person name="Shu C.L."/>
            <person name="Osoegawa K."/>
            <person name="de Jong P.J."/>
            <person name="Hrdy I."/>
            <person name="Horvathova L."/>
            <person name="Zubacova Z."/>
            <person name="Dolezal P."/>
            <person name="Malik S.B."/>
            <person name="Logsdon J.M. Jr."/>
            <person name="Henze K."/>
            <person name="Gupta A."/>
            <person name="Wang C.C."/>
            <person name="Dunne R.L."/>
            <person name="Upcroft J.A."/>
            <person name="Upcroft P."/>
            <person name="White O."/>
            <person name="Salzberg S.L."/>
            <person name="Tang P."/>
            <person name="Chiu C.-H."/>
            <person name="Lee Y.-S."/>
            <person name="Embley T.M."/>
            <person name="Coombs G.H."/>
            <person name="Mottram J.C."/>
            <person name="Tachezy J."/>
            <person name="Fraser-Liggett C.M."/>
            <person name="Johnson P.J."/>
        </authorList>
    </citation>
    <scope>NUCLEOTIDE SEQUENCE [LARGE SCALE GENOMIC DNA]</scope>
    <source>
        <strain evidence="7">G3</strain>
    </source>
</reference>
<accession>A2EAL9</accession>
<dbReference type="OrthoDB" id="2143914at2759"/>
<evidence type="ECO:0000259" key="6">
    <source>
        <dbReference type="PROSITE" id="PS51294"/>
    </source>
</evidence>
<evidence type="ECO:0000313" key="7">
    <source>
        <dbReference type="EMBL" id="EAY10330.1"/>
    </source>
</evidence>
<dbReference type="VEuPathDB" id="TrichDB:TVAG_491880"/>
<name>A2EAL9_TRIV3</name>
<proteinExistence type="predicted"/>
<feature type="domain" description="Myb-like" evidence="5">
    <location>
        <begin position="57"/>
        <end position="107"/>
    </location>
</feature>
<feature type="domain" description="HTH myb-type" evidence="6">
    <location>
        <begin position="5"/>
        <end position="60"/>
    </location>
</feature>
<dbReference type="KEGG" id="tva:4768263"/>
<evidence type="ECO:0000313" key="8">
    <source>
        <dbReference type="Proteomes" id="UP000001542"/>
    </source>
</evidence>
<evidence type="ECO:0000256" key="4">
    <source>
        <dbReference type="ARBA" id="ARBA00023242"/>
    </source>
</evidence>
<keyword evidence="2 7" id="KW-0238">DNA-binding</keyword>
<dbReference type="InterPro" id="IPR001005">
    <property type="entry name" value="SANT/Myb"/>
</dbReference>
<evidence type="ECO:0000256" key="3">
    <source>
        <dbReference type="ARBA" id="ARBA00023163"/>
    </source>
</evidence>
<dbReference type="VEuPathDB" id="TrichDB:TVAGG3_1004540"/>
<dbReference type="CDD" id="cd00167">
    <property type="entry name" value="SANT"/>
    <property type="match status" value="2"/>
</dbReference>
<dbReference type="SMR" id="A2EAL9"/>
<keyword evidence="8" id="KW-1185">Reference proteome</keyword>
<dbReference type="PROSITE" id="PS50090">
    <property type="entry name" value="MYB_LIKE"/>
    <property type="match status" value="2"/>
</dbReference>
<sequence>MSAIGKPHPKDKFTLAEDEKLRILVNALGDGNWKQISEYMITRTPRQCRDKYKNYLDPRINTGPWNKEDDEKLLNLVSAIGKKWSQIARNFIGRTDINIKSRYALLMRQEERKKHQDVEPEFYHDGKHYIIRNGNIIEDPVKNLEDELFGSFDLSDSAFEFEV</sequence>
<dbReference type="eggNOG" id="KOG0048">
    <property type="taxonomic scope" value="Eukaryota"/>
</dbReference>